<dbReference type="STRING" id="1817772.A2527_09545"/>
<dbReference type="PANTHER" id="PTHR32332">
    <property type="entry name" value="2-NITROPROPANE DIOXYGENASE"/>
    <property type="match status" value="1"/>
</dbReference>
<sequence>MTDKLDNYRLRLQNQEYLPIMIGGMGMDISTDHLAVEAARLGGIGHISDALINGVSDRHYGTRFLKNRFEKYKDSIGKNLADRFHEQFDLNELYIACKNVVGGAMDKKQGDQGGIFINIMEKLTMANPKETLRVRLNAALDAGIDGITMSAGLHLGSFAMIEDHPRFRDAKLGVIVSSLRALQLFLKKSGRSNRLPDYVVVEGPLAGGHLGFKIDNWREFDLAEITNEIIDFIKEQNLPIAVIPAGGIFTGADATGFVKTGSAAVQVATRFTVTKESGFPLTTQQRFFRALEEEIEVNLFSPTGYPMRMLVDSPCKHTNIRPNCETLGFILDEKGKCSYIDEYNKMVELHPEGFDRVPNKTCLCTFMRSYGTWTCGHMTYRLKETTNQLADGSYQQLTTAQVFEDYLKGGETHLKPTKAE</sequence>
<reference evidence="4 5" key="1">
    <citation type="journal article" date="2016" name="Nat. Commun.">
        <title>Thousands of microbial genomes shed light on interconnected biogeochemical processes in an aquifer system.</title>
        <authorList>
            <person name="Anantharaman K."/>
            <person name="Brown C.T."/>
            <person name="Hug L.A."/>
            <person name="Sharon I."/>
            <person name="Castelle C.J."/>
            <person name="Probst A.J."/>
            <person name="Thomas B.C."/>
            <person name="Singh A."/>
            <person name="Wilkins M.J."/>
            <person name="Karaoz U."/>
            <person name="Brodie E.L."/>
            <person name="Williams K.H."/>
            <person name="Hubbard S.S."/>
            <person name="Banfield J.F."/>
        </authorList>
    </citation>
    <scope>NUCLEOTIDE SEQUENCE [LARGE SCALE GENOMIC DNA]</scope>
</reference>
<organism evidence="4 5">
    <name type="scientific">Candidatus Lambdaproteobacteria bacterium RIFOXYD2_FULL_50_16</name>
    <dbReference type="NCBI Taxonomy" id="1817772"/>
    <lineage>
        <taxon>Bacteria</taxon>
        <taxon>Pseudomonadati</taxon>
        <taxon>Pseudomonadota</taxon>
        <taxon>Candidatus Lambdaproteobacteria</taxon>
    </lineage>
</organism>
<dbReference type="InterPro" id="IPR004136">
    <property type="entry name" value="NMO"/>
</dbReference>
<evidence type="ECO:0000256" key="3">
    <source>
        <dbReference type="ARBA" id="ARBA00023002"/>
    </source>
</evidence>
<dbReference type="InterPro" id="IPR013785">
    <property type="entry name" value="Aldolase_TIM"/>
</dbReference>
<dbReference type="PANTHER" id="PTHR32332:SF18">
    <property type="entry name" value="2-NITROPROPANE DIOXYGENASE"/>
    <property type="match status" value="1"/>
</dbReference>
<dbReference type="GO" id="GO:0051213">
    <property type="term" value="F:dioxygenase activity"/>
    <property type="evidence" value="ECO:0007669"/>
    <property type="project" value="UniProtKB-KW"/>
</dbReference>
<dbReference type="Gene3D" id="3.20.20.70">
    <property type="entry name" value="Aldolase class I"/>
    <property type="match status" value="1"/>
</dbReference>
<evidence type="ECO:0000256" key="2">
    <source>
        <dbReference type="ARBA" id="ARBA00022643"/>
    </source>
</evidence>
<keyword evidence="1" id="KW-0285">Flavoprotein</keyword>
<dbReference type="CDD" id="cd04730">
    <property type="entry name" value="NPD_like"/>
    <property type="match status" value="1"/>
</dbReference>
<dbReference type="SUPFAM" id="SSF51412">
    <property type="entry name" value="Inosine monophosphate dehydrogenase (IMPDH)"/>
    <property type="match status" value="1"/>
</dbReference>
<keyword evidence="4" id="KW-0223">Dioxygenase</keyword>
<evidence type="ECO:0000313" key="5">
    <source>
        <dbReference type="Proteomes" id="UP000178449"/>
    </source>
</evidence>
<comment type="caution">
    <text evidence="4">The sequence shown here is derived from an EMBL/GenBank/DDBJ whole genome shotgun (WGS) entry which is preliminary data.</text>
</comment>
<dbReference type="EMBL" id="MFNE01000043">
    <property type="protein sequence ID" value="OGG94083.1"/>
    <property type="molecule type" value="Genomic_DNA"/>
</dbReference>
<dbReference type="Pfam" id="PF03060">
    <property type="entry name" value="NMO"/>
    <property type="match status" value="1"/>
</dbReference>
<evidence type="ECO:0000256" key="1">
    <source>
        <dbReference type="ARBA" id="ARBA00022630"/>
    </source>
</evidence>
<dbReference type="GO" id="GO:0018580">
    <property type="term" value="F:nitronate monooxygenase activity"/>
    <property type="evidence" value="ECO:0007669"/>
    <property type="project" value="InterPro"/>
</dbReference>
<dbReference type="AlphaFoldDB" id="A0A1F6G7K1"/>
<evidence type="ECO:0000313" key="4">
    <source>
        <dbReference type="EMBL" id="OGG94083.1"/>
    </source>
</evidence>
<keyword evidence="3" id="KW-0560">Oxidoreductase</keyword>
<gene>
    <name evidence="4" type="ORF">A2527_09545</name>
</gene>
<keyword evidence="2" id="KW-0288">FMN</keyword>
<proteinExistence type="predicted"/>
<accession>A0A1F6G7K1</accession>
<name>A0A1F6G7K1_9PROT</name>
<protein>
    <submittedName>
        <fullName evidence="4">2-nitropropane dioxygenase</fullName>
    </submittedName>
</protein>
<dbReference type="Proteomes" id="UP000178449">
    <property type="component" value="Unassembled WGS sequence"/>
</dbReference>